<evidence type="ECO:0000313" key="1">
    <source>
        <dbReference type="EMBL" id="TFL02188.1"/>
    </source>
</evidence>
<evidence type="ECO:0000313" key="2">
    <source>
        <dbReference type="Proteomes" id="UP000305067"/>
    </source>
</evidence>
<dbReference type="Proteomes" id="UP000305067">
    <property type="component" value="Unassembled WGS sequence"/>
</dbReference>
<sequence length="440" mass="49182">MLKWREVTFYMDDMEVIPDATDNDIGQATSNASQAVQLPKLEHLVIRIRVKATSLPGDAPSSRRLPAGVFSCAPKLWSLIIQVAYLPRDLIPRPTSGLPWHQLTSLKLHLNSFDLDSILNVMSTTRHLVHLDVHAHMYALSLPLPVTPRSSVIVLLSLVILSFQFRVSYARSEQSEQLASSFAHFFDALALPVLESAAVFFQTSSDVTGKDRNTITSSLASLFHRSKTTALLALDLCLDVRPQECLPRLAAQLVVSQRQMEYLRIGRSPSHARHLLIDEVLEGILSNDTRSALKVFAVQGDSVLMHNPQLLANVVVNRRSSLVFSHALGGLFYYSPHHDNFTRQLRDAAAMLEHAVTSERLDVRPANLLQRWQSESGPVLVDKATTKERISFSWGEPASSPGVSHHKEESIAGEYDVVHPDPFKNPSSVNHFVRYHYLQE</sequence>
<proteinExistence type="predicted"/>
<evidence type="ECO:0008006" key="3">
    <source>
        <dbReference type="Google" id="ProtNLM"/>
    </source>
</evidence>
<name>A0A5C3QLG8_9AGAR</name>
<organism evidence="1 2">
    <name type="scientific">Pterulicium gracile</name>
    <dbReference type="NCBI Taxonomy" id="1884261"/>
    <lineage>
        <taxon>Eukaryota</taxon>
        <taxon>Fungi</taxon>
        <taxon>Dikarya</taxon>
        <taxon>Basidiomycota</taxon>
        <taxon>Agaricomycotina</taxon>
        <taxon>Agaricomycetes</taxon>
        <taxon>Agaricomycetidae</taxon>
        <taxon>Agaricales</taxon>
        <taxon>Pleurotineae</taxon>
        <taxon>Pterulaceae</taxon>
        <taxon>Pterulicium</taxon>
    </lineage>
</organism>
<protein>
    <recommendedName>
        <fullName evidence="3">F-box domain-containing protein</fullName>
    </recommendedName>
</protein>
<reference evidence="1 2" key="1">
    <citation type="journal article" date="2019" name="Nat. Ecol. Evol.">
        <title>Megaphylogeny resolves global patterns of mushroom evolution.</title>
        <authorList>
            <person name="Varga T."/>
            <person name="Krizsan K."/>
            <person name="Foldi C."/>
            <person name="Dima B."/>
            <person name="Sanchez-Garcia M."/>
            <person name="Sanchez-Ramirez S."/>
            <person name="Szollosi G.J."/>
            <person name="Szarkandi J.G."/>
            <person name="Papp V."/>
            <person name="Albert L."/>
            <person name="Andreopoulos W."/>
            <person name="Angelini C."/>
            <person name="Antonin V."/>
            <person name="Barry K.W."/>
            <person name="Bougher N.L."/>
            <person name="Buchanan P."/>
            <person name="Buyck B."/>
            <person name="Bense V."/>
            <person name="Catcheside P."/>
            <person name="Chovatia M."/>
            <person name="Cooper J."/>
            <person name="Damon W."/>
            <person name="Desjardin D."/>
            <person name="Finy P."/>
            <person name="Geml J."/>
            <person name="Haridas S."/>
            <person name="Hughes K."/>
            <person name="Justo A."/>
            <person name="Karasinski D."/>
            <person name="Kautmanova I."/>
            <person name="Kiss B."/>
            <person name="Kocsube S."/>
            <person name="Kotiranta H."/>
            <person name="LaButti K.M."/>
            <person name="Lechner B.E."/>
            <person name="Liimatainen K."/>
            <person name="Lipzen A."/>
            <person name="Lukacs Z."/>
            <person name="Mihaltcheva S."/>
            <person name="Morgado L.N."/>
            <person name="Niskanen T."/>
            <person name="Noordeloos M.E."/>
            <person name="Ohm R.A."/>
            <person name="Ortiz-Santana B."/>
            <person name="Ovrebo C."/>
            <person name="Racz N."/>
            <person name="Riley R."/>
            <person name="Savchenko A."/>
            <person name="Shiryaev A."/>
            <person name="Soop K."/>
            <person name="Spirin V."/>
            <person name="Szebenyi C."/>
            <person name="Tomsovsky M."/>
            <person name="Tulloss R.E."/>
            <person name="Uehling J."/>
            <person name="Grigoriev I.V."/>
            <person name="Vagvolgyi C."/>
            <person name="Papp T."/>
            <person name="Martin F.M."/>
            <person name="Miettinen O."/>
            <person name="Hibbett D.S."/>
            <person name="Nagy L.G."/>
        </authorList>
    </citation>
    <scope>NUCLEOTIDE SEQUENCE [LARGE SCALE GENOMIC DNA]</scope>
    <source>
        <strain evidence="1 2">CBS 309.79</strain>
    </source>
</reference>
<accession>A0A5C3QLG8</accession>
<dbReference type="EMBL" id="ML178823">
    <property type="protein sequence ID" value="TFL02188.1"/>
    <property type="molecule type" value="Genomic_DNA"/>
</dbReference>
<gene>
    <name evidence="1" type="ORF">BDV98DRAFT_582489</name>
</gene>
<dbReference type="AlphaFoldDB" id="A0A5C3QLG8"/>
<keyword evidence="2" id="KW-1185">Reference proteome</keyword>